<dbReference type="Pfam" id="PF00262">
    <property type="entry name" value="Calreticulin"/>
    <property type="match status" value="1"/>
</dbReference>
<dbReference type="GO" id="GO:0036503">
    <property type="term" value="P:ERAD pathway"/>
    <property type="evidence" value="ECO:0007669"/>
    <property type="project" value="TreeGrafter"/>
</dbReference>
<comment type="subcellular location">
    <subcellularLocation>
        <location evidence="1">Endoplasmic reticulum membrane</location>
        <topology evidence="1">Single-pass membrane protein</topology>
    </subcellularLocation>
</comment>
<name>A0AAN8V2I6_9MAGN</name>
<sequence length="181" mass="20068">MTAVSLHNAVMIPPIKTKLESSLDVDALLFCYYDFTLACFLSATADYGFTSHHPVSVALNRSPKSPLLGHTAKSIPDPDDKKPGDKEQRAKIPELDTVMPDDSYDDAPMQTENEEAGKPDEWLDDGTEESDNSDAPKPEDWDNDENGEREGEREVPKLDNPKCVMATGCGERKRTMKRNPA</sequence>
<evidence type="ECO:0000256" key="5">
    <source>
        <dbReference type="RuleBase" id="RU362126"/>
    </source>
</evidence>
<feature type="compositionally biased region" description="Basic and acidic residues" evidence="6">
    <location>
        <begin position="76"/>
        <end position="94"/>
    </location>
</feature>
<keyword evidence="5" id="KW-0143">Chaperone</keyword>
<protein>
    <submittedName>
        <fullName evidence="7">Calreticulin/calnexin</fullName>
    </submittedName>
</protein>
<evidence type="ECO:0000313" key="8">
    <source>
        <dbReference type="Proteomes" id="UP001370490"/>
    </source>
</evidence>
<keyword evidence="8" id="KW-1185">Reference proteome</keyword>
<dbReference type="GO" id="GO:0005509">
    <property type="term" value="F:calcium ion binding"/>
    <property type="evidence" value="ECO:0007669"/>
    <property type="project" value="InterPro"/>
</dbReference>
<organism evidence="7 8">
    <name type="scientific">Dillenia turbinata</name>
    <dbReference type="NCBI Taxonomy" id="194707"/>
    <lineage>
        <taxon>Eukaryota</taxon>
        <taxon>Viridiplantae</taxon>
        <taxon>Streptophyta</taxon>
        <taxon>Embryophyta</taxon>
        <taxon>Tracheophyta</taxon>
        <taxon>Spermatophyta</taxon>
        <taxon>Magnoliopsida</taxon>
        <taxon>eudicotyledons</taxon>
        <taxon>Gunneridae</taxon>
        <taxon>Pentapetalae</taxon>
        <taxon>Dilleniales</taxon>
        <taxon>Dilleniaceae</taxon>
        <taxon>Dillenia</taxon>
    </lineage>
</organism>
<feature type="region of interest" description="Disordered" evidence="6">
    <location>
        <begin position="60"/>
        <end position="181"/>
    </location>
</feature>
<reference evidence="7 8" key="1">
    <citation type="submission" date="2023-12" db="EMBL/GenBank/DDBJ databases">
        <title>A high-quality genome assembly for Dillenia turbinata (Dilleniales).</title>
        <authorList>
            <person name="Chanderbali A."/>
        </authorList>
    </citation>
    <scope>NUCLEOTIDE SEQUENCE [LARGE SCALE GENOMIC DNA]</scope>
    <source>
        <strain evidence="7">LSX21</strain>
        <tissue evidence="7">Leaf</tissue>
    </source>
</reference>
<dbReference type="EMBL" id="JBAMMX010000016">
    <property type="protein sequence ID" value="KAK6925404.1"/>
    <property type="molecule type" value="Genomic_DNA"/>
</dbReference>
<evidence type="ECO:0000256" key="1">
    <source>
        <dbReference type="ARBA" id="ARBA00004389"/>
    </source>
</evidence>
<comment type="similarity">
    <text evidence="5">Belongs to the calreticulin family.</text>
</comment>
<keyword evidence="2" id="KW-0812">Transmembrane</keyword>
<dbReference type="Proteomes" id="UP001370490">
    <property type="component" value="Unassembled WGS sequence"/>
</dbReference>
<dbReference type="PANTHER" id="PTHR11073">
    <property type="entry name" value="CALRETICULIN AND CALNEXIN"/>
    <property type="match status" value="1"/>
</dbReference>
<keyword evidence="5" id="KW-0256">Endoplasmic reticulum</keyword>
<evidence type="ECO:0000256" key="4">
    <source>
        <dbReference type="ARBA" id="ARBA00023136"/>
    </source>
</evidence>
<evidence type="ECO:0000256" key="2">
    <source>
        <dbReference type="ARBA" id="ARBA00022692"/>
    </source>
</evidence>
<gene>
    <name evidence="7" type="ORF">RJ641_009730</name>
</gene>
<keyword evidence="4" id="KW-0472">Membrane</keyword>
<dbReference type="AlphaFoldDB" id="A0AAN8V2I6"/>
<comment type="caution">
    <text evidence="7">The sequence shown here is derived from an EMBL/GenBank/DDBJ whole genome shotgun (WGS) entry which is preliminary data.</text>
</comment>
<keyword evidence="3" id="KW-1133">Transmembrane helix</keyword>
<dbReference type="SUPFAM" id="SSF63887">
    <property type="entry name" value="P-domain of calnexin/calreticulin"/>
    <property type="match status" value="1"/>
</dbReference>
<dbReference type="GO" id="GO:0006457">
    <property type="term" value="P:protein folding"/>
    <property type="evidence" value="ECO:0007669"/>
    <property type="project" value="InterPro"/>
</dbReference>
<evidence type="ECO:0000256" key="3">
    <source>
        <dbReference type="ARBA" id="ARBA00022989"/>
    </source>
</evidence>
<dbReference type="GO" id="GO:0051082">
    <property type="term" value="F:unfolded protein binding"/>
    <property type="evidence" value="ECO:0007669"/>
    <property type="project" value="InterPro"/>
</dbReference>
<accession>A0AAN8V2I6</accession>
<dbReference type="PANTHER" id="PTHR11073:SF1">
    <property type="entry name" value="CALNEXIN 14D-RELATED"/>
    <property type="match status" value="1"/>
</dbReference>
<feature type="compositionally biased region" description="Basic and acidic residues" evidence="6">
    <location>
        <begin position="134"/>
        <end position="160"/>
    </location>
</feature>
<dbReference type="Gene3D" id="2.10.250.10">
    <property type="entry name" value="Calreticulin/calnexin, P domain"/>
    <property type="match status" value="1"/>
</dbReference>
<dbReference type="InterPro" id="IPR009033">
    <property type="entry name" value="Calreticulin/calnexin_P_dom_sf"/>
</dbReference>
<evidence type="ECO:0000313" key="7">
    <source>
        <dbReference type="EMBL" id="KAK6925404.1"/>
    </source>
</evidence>
<evidence type="ECO:0000256" key="6">
    <source>
        <dbReference type="SAM" id="MobiDB-lite"/>
    </source>
</evidence>
<dbReference type="InterPro" id="IPR001580">
    <property type="entry name" value="Calret/calnex"/>
</dbReference>
<feature type="compositionally biased region" description="Acidic residues" evidence="6">
    <location>
        <begin position="122"/>
        <end position="132"/>
    </location>
</feature>
<proteinExistence type="inferred from homology"/>
<dbReference type="GO" id="GO:0005789">
    <property type="term" value="C:endoplasmic reticulum membrane"/>
    <property type="evidence" value="ECO:0007669"/>
    <property type="project" value="UniProtKB-SubCell"/>
</dbReference>